<evidence type="ECO:0000256" key="1">
    <source>
        <dbReference type="SAM" id="MobiDB-lite"/>
    </source>
</evidence>
<protein>
    <submittedName>
        <fullName evidence="3">11-beta-hydroxysteroid dehydrogenase 1 isoform X1</fullName>
    </submittedName>
</protein>
<dbReference type="Proteomes" id="UP001652624">
    <property type="component" value="Unplaced"/>
</dbReference>
<keyword evidence="2" id="KW-1185">Reference proteome</keyword>
<sequence>MPGTIWSEPGHHGETGPSGTQNQSTPPRPSPTASEHPDLFQAPEYVSPRKSLQCFKNILSILIHPVRENACLPQPVVPKMEARPSLRQVLRPGTELAPGHSLHRLVLRCRQPTPPGAPFPAASVQQALSFLEIHPSLAQASVAAGRKTGRQCLAGRRAHAPAGLQLRAALPVWSEPASASPGRVGVGFSTACTAHWFGNLQKVQRTQMGISFLPPTQTLLEGSRGALPGSALGAMQGAGGGWGADPGYNSAPELSGKEPFLSPAVASTPRVSRGVGVRCPMDHSHRGQQSSPLATRRKERRTLSLRPAAAGHKRSQGDLQGDLAPSLCVHVRESAHPTGRPLLCQQVRPGRLLLQPPKRV</sequence>
<evidence type="ECO:0000313" key="3">
    <source>
        <dbReference type="RefSeq" id="XP_060040371.1"/>
    </source>
</evidence>
<feature type="region of interest" description="Disordered" evidence="1">
    <location>
        <begin position="279"/>
        <end position="320"/>
    </location>
</feature>
<feature type="region of interest" description="Disordered" evidence="1">
    <location>
        <begin position="1"/>
        <end position="38"/>
    </location>
</feature>
<evidence type="ECO:0000313" key="2">
    <source>
        <dbReference type="Proteomes" id="UP001652624"/>
    </source>
</evidence>
<proteinExistence type="predicted"/>
<organism evidence="2 3">
    <name type="scientific">Erinaceus europaeus</name>
    <name type="common">Western European hedgehog</name>
    <dbReference type="NCBI Taxonomy" id="9365"/>
    <lineage>
        <taxon>Eukaryota</taxon>
        <taxon>Metazoa</taxon>
        <taxon>Chordata</taxon>
        <taxon>Craniata</taxon>
        <taxon>Vertebrata</taxon>
        <taxon>Euteleostomi</taxon>
        <taxon>Mammalia</taxon>
        <taxon>Eutheria</taxon>
        <taxon>Laurasiatheria</taxon>
        <taxon>Eulipotyphla</taxon>
        <taxon>Erinaceidae</taxon>
        <taxon>Erinaceinae</taxon>
        <taxon>Erinaceus</taxon>
    </lineage>
</organism>
<accession>A0ABM3WUX0</accession>
<name>A0ABM3WUX0_ERIEU</name>
<reference evidence="3" key="1">
    <citation type="submission" date="2025-08" db="UniProtKB">
        <authorList>
            <consortium name="RefSeq"/>
        </authorList>
    </citation>
    <scope>IDENTIFICATION</scope>
</reference>
<gene>
    <name evidence="3" type="primary">HSD11B1</name>
</gene>
<dbReference type="GeneID" id="103120671"/>
<dbReference type="RefSeq" id="XP_060040371.1">
    <property type="nucleotide sequence ID" value="XM_060184388.1"/>
</dbReference>